<dbReference type="EMBL" id="BGJZ01000138">
    <property type="protein sequence ID" value="GBH09921.1"/>
    <property type="molecule type" value="Genomic_DNA"/>
</dbReference>
<protein>
    <submittedName>
        <fullName evidence="1">Permease component I</fullName>
    </submittedName>
</protein>
<proteinExistence type="predicted"/>
<dbReference type="AlphaFoldDB" id="A0A2V0QAQ1"/>
<gene>
    <name evidence="1" type="ORF">KPSA1_03325</name>
</gene>
<evidence type="ECO:0000313" key="1">
    <source>
        <dbReference type="EMBL" id="GBH09921.1"/>
    </source>
</evidence>
<comment type="caution">
    <text evidence="1">The sequence shown here is derived from an EMBL/GenBank/DDBJ whole genome shotgun (WGS) entry which is preliminary data.</text>
</comment>
<dbReference type="Proteomes" id="UP000247480">
    <property type="component" value="Unassembled WGS sequence"/>
</dbReference>
<organism evidence="1 2">
    <name type="scientific">Pseudomonas syringae pv. actinidiae</name>
    <dbReference type="NCBI Taxonomy" id="103796"/>
    <lineage>
        <taxon>Bacteria</taxon>
        <taxon>Pseudomonadati</taxon>
        <taxon>Pseudomonadota</taxon>
        <taxon>Gammaproteobacteria</taxon>
        <taxon>Pseudomonadales</taxon>
        <taxon>Pseudomonadaceae</taxon>
        <taxon>Pseudomonas</taxon>
        <taxon>Pseudomonas syringae</taxon>
    </lineage>
</organism>
<accession>A0A2V0QAQ1</accession>
<evidence type="ECO:0000313" key="2">
    <source>
        <dbReference type="Proteomes" id="UP000247480"/>
    </source>
</evidence>
<reference evidence="1 2" key="1">
    <citation type="submission" date="2018-04" db="EMBL/GenBank/DDBJ databases">
        <title>Draft genome sequence of Pseudomonas syringae pv. actinidiae biovar 1 strains isolated from kiwifruit in Kagawa prefecture.</title>
        <authorList>
            <person name="Tabuchi M."/>
            <person name="Saito M."/>
            <person name="Fujiwara S."/>
            <person name="Sasa N."/>
            <person name="Akimitsu K."/>
            <person name="Gomi K."/>
            <person name="Konishi-Sugita S."/>
            <person name="Hamano K."/>
            <person name="Kataoka I."/>
        </authorList>
    </citation>
    <scope>NUCLEOTIDE SEQUENCE [LARGE SCALE GENOMIC DNA]</scope>
    <source>
        <strain evidence="1 2">MAFF212206</strain>
    </source>
</reference>
<dbReference type="InterPro" id="IPR025460">
    <property type="entry name" value="DUF4280"/>
</dbReference>
<name>A0A2V0QAQ1_PSESF</name>
<dbReference type="Pfam" id="PF14107">
    <property type="entry name" value="DUF4280"/>
    <property type="match status" value="1"/>
</dbReference>
<sequence>MHAMSCPQVCAGAMLQCSFGAAPAVLSVLPVNRVLTSGMPAATIMDHIPLVNVPTFGMCMSIANPMVAAATAAALGVLTPMPCIPATATPWIPGGAPTLLLGNMPAIDANSTLMCNWAGVIKIAMPGQVQMLIP</sequence>